<dbReference type="Proteomes" id="UP000010880">
    <property type="component" value="Chromosome"/>
</dbReference>
<dbReference type="HOGENOM" id="CLU_3409420_0_0_9"/>
<dbReference type="KEGG" id="hhl:Halha_0947"/>
<accession>L0K9X8</accession>
<keyword evidence="3" id="KW-1185">Reference proteome</keyword>
<reference evidence="3" key="1">
    <citation type="submission" date="2012-02" db="EMBL/GenBank/DDBJ databases">
        <title>The complete genome of Halobacteroides halobius DSM 5150.</title>
        <authorList>
            <person name="Lucas S."/>
            <person name="Copeland A."/>
            <person name="Lapidus A."/>
            <person name="Glavina del Rio T."/>
            <person name="Dalin E."/>
            <person name="Tice H."/>
            <person name="Bruce D."/>
            <person name="Goodwin L."/>
            <person name="Pitluck S."/>
            <person name="Peters L."/>
            <person name="Mikhailova N."/>
            <person name="Gu W."/>
            <person name="Kyrpides N."/>
            <person name="Mavromatis K."/>
            <person name="Ivanova N."/>
            <person name="Brettin T."/>
            <person name="Detter J.C."/>
            <person name="Han C."/>
            <person name="Larimer F."/>
            <person name="Land M."/>
            <person name="Hauser L."/>
            <person name="Markowitz V."/>
            <person name="Cheng J.-F."/>
            <person name="Hugenholtz P."/>
            <person name="Woyke T."/>
            <person name="Wu D."/>
            <person name="Tindall B."/>
            <person name="Pomrenke H."/>
            <person name="Brambilla E."/>
            <person name="Klenk H.-P."/>
            <person name="Eisen J.A."/>
        </authorList>
    </citation>
    <scope>NUCLEOTIDE SEQUENCE [LARGE SCALE GENOMIC DNA]</scope>
    <source>
        <strain evidence="3">ATCC 35273 / DSM 5150 / MD-1</strain>
    </source>
</reference>
<proteinExistence type="predicted"/>
<evidence type="ECO:0000256" key="1">
    <source>
        <dbReference type="SAM" id="Phobius"/>
    </source>
</evidence>
<feature type="transmembrane region" description="Helical" evidence="1">
    <location>
        <begin position="6"/>
        <end position="23"/>
    </location>
</feature>
<evidence type="ECO:0000313" key="2">
    <source>
        <dbReference type="EMBL" id="AGB40908.1"/>
    </source>
</evidence>
<keyword evidence="1" id="KW-0472">Membrane</keyword>
<dbReference type="EMBL" id="CP003359">
    <property type="protein sequence ID" value="AGB40908.1"/>
    <property type="molecule type" value="Genomic_DNA"/>
</dbReference>
<gene>
    <name evidence="2" type="ordered locus">Halha_0947</name>
</gene>
<keyword evidence="1" id="KW-1133">Transmembrane helix</keyword>
<sequence length="29" mass="3214">MGEYQGDGMLLIVLVLIILLMQGDMGVKY</sequence>
<protein>
    <submittedName>
        <fullName evidence="2">Uncharacterized protein</fullName>
    </submittedName>
</protein>
<evidence type="ECO:0000313" key="3">
    <source>
        <dbReference type="Proteomes" id="UP000010880"/>
    </source>
</evidence>
<dbReference type="STRING" id="748449.Halha_0947"/>
<dbReference type="AlphaFoldDB" id="L0K9X8"/>
<name>L0K9X8_HALHC</name>
<keyword evidence="1" id="KW-0812">Transmembrane</keyword>
<organism evidence="2 3">
    <name type="scientific">Halobacteroides halobius (strain ATCC 35273 / DSM 5150 / MD-1)</name>
    <dbReference type="NCBI Taxonomy" id="748449"/>
    <lineage>
        <taxon>Bacteria</taxon>
        <taxon>Bacillati</taxon>
        <taxon>Bacillota</taxon>
        <taxon>Clostridia</taxon>
        <taxon>Halanaerobiales</taxon>
        <taxon>Halobacteroidaceae</taxon>
        <taxon>Halobacteroides</taxon>
    </lineage>
</organism>